<dbReference type="AlphaFoldDB" id="A0A1G6VSY1"/>
<dbReference type="Gene3D" id="3.40.50.2000">
    <property type="entry name" value="Glycogen Phosphorylase B"/>
    <property type="match status" value="1"/>
</dbReference>
<name>A0A1G6VSY1_9ACTN</name>
<accession>A0A1G6VSY1</accession>
<dbReference type="RefSeq" id="WP_090858576.1">
    <property type="nucleotide sequence ID" value="NZ_FMZM01000009.1"/>
</dbReference>
<dbReference type="Pfam" id="PF22772">
    <property type="entry name" value="WsaF_C"/>
    <property type="match status" value="1"/>
</dbReference>
<sequence>MRPEAGAVQRWQQVRRLLDTEGVAGLRQRVRVRLAEALVPPGSAGLTVTAEEIDRATAVAAGEAPGPEPLPWRPGEPLRVAWVCTPPAPGSGGHTTMFRLVAALERAGHRCDLYLRDRHGWSTDQHRATVRAHWPEVRAEVHDLADGIADAHAVVATGWETAYAVLASPARGRRCYLVQDLEPMFYPAGSAALLAEATYGFKMQGITAGPWLAERLRADHQMAAEHFDLGCDLGTYRARADEPPGEREGVAYYCRPGTPRRAHELALLALERFARLHPAVPIHCYGAVVADLPFPAHQHGRLSPTELGALYRRCVAGLVLSATNVSLVPLEMLAAGCVPVVNDADQHRAVLANPYVRYARPTPRDLAAALGELVDQAAPAARLRAARAAASVDDVGWEHAGVQVERVLLDLLTDRVEEVSYVSR</sequence>
<reference evidence="3" key="1">
    <citation type="submission" date="2016-10" db="EMBL/GenBank/DDBJ databases">
        <authorList>
            <person name="Varghese N."/>
            <person name="Submissions S."/>
        </authorList>
    </citation>
    <scope>NUCLEOTIDE SEQUENCE [LARGE SCALE GENOMIC DNA]</scope>
    <source>
        <strain evidence="3">CGMCC 4.6858</strain>
    </source>
</reference>
<dbReference type="InterPro" id="IPR055050">
    <property type="entry name" value="WsaF_C"/>
</dbReference>
<gene>
    <name evidence="2" type="ORF">SAMN05421872_10940</name>
</gene>
<proteinExistence type="predicted"/>
<organism evidence="2 3">
    <name type="scientific">Nocardioides lianchengensis</name>
    <dbReference type="NCBI Taxonomy" id="1045774"/>
    <lineage>
        <taxon>Bacteria</taxon>
        <taxon>Bacillati</taxon>
        <taxon>Actinomycetota</taxon>
        <taxon>Actinomycetes</taxon>
        <taxon>Propionibacteriales</taxon>
        <taxon>Nocardioidaceae</taxon>
        <taxon>Nocardioides</taxon>
    </lineage>
</organism>
<evidence type="ECO:0000259" key="1">
    <source>
        <dbReference type="Pfam" id="PF22772"/>
    </source>
</evidence>
<dbReference type="EMBL" id="FMZM01000009">
    <property type="protein sequence ID" value="SDD56659.1"/>
    <property type="molecule type" value="Genomic_DNA"/>
</dbReference>
<keyword evidence="3" id="KW-1185">Reference proteome</keyword>
<protein>
    <recommendedName>
        <fullName evidence="1">WsaF C-terminal domain-containing protein</fullName>
    </recommendedName>
</protein>
<dbReference type="Proteomes" id="UP000199034">
    <property type="component" value="Unassembled WGS sequence"/>
</dbReference>
<dbReference type="SUPFAM" id="SSF53756">
    <property type="entry name" value="UDP-Glycosyltransferase/glycogen phosphorylase"/>
    <property type="match status" value="1"/>
</dbReference>
<feature type="domain" description="WsaF C-terminal" evidence="1">
    <location>
        <begin position="250"/>
        <end position="370"/>
    </location>
</feature>
<evidence type="ECO:0000313" key="3">
    <source>
        <dbReference type="Proteomes" id="UP000199034"/>
    </source>
</evidence>
<dbReference type="STRING" id="1045774.SAMN05421872_10940"/>
<evidence type="ECO:0000313" key="2">
    <source>
        <dbReference type="EMBL" id="SDD56659.1"/>
    </source>
</evidence>
<dbReference type="Gene3D" id="3.40.50.11090">
    <property type="match status" value="1"/>
</dbReference>